<protein>
    <recommendedName>
        <fullName evidence="3">Fungal N-terminal domain-containing protein</fullName>
    </recommendedName>
</protein>
<name>A0A9W4W9D3_9PEZI</name>
<proteinExistence type="predicted"/>
<evidence type="ECO:0000313" key="2">
    <source>
        <dbReference type="Proteomes" id="UP001152533"/>
    </source>
</evidence>
<accession>A0A9W4W9D3</accession>
<dbReference type="EMBL" id="CAMGZC010000464">
    <property type="protein sequence ID" value="CAI0647712.1"/>
    <property type="molecule type" value="Genomic_DNA"/>
</dbReference>
<evidence type="ECO:0008006" key="3">
    <source>
        <dbReference type="Google" id="ProtNLM"/>
    </source>
</evidence>
<reference evidence="1" key="1">
    <citation type="submission" date="2022-08" db="EMBL/GenBank/DDBJ databases">
        <authorList>
            <person name="Giroux E."/>
            <person name="Giroux E."/>
        </authorList>
    </citation>
    <scope>NUCLEOTIDE SEQUENCE</scope>
    <source>
        <strain evidence="1">H1091258</strain>
    </source>
</reference>
<comment type="caution">
    <text evidence="1">The sequence shown here is derived from an EMBL/GenBank/DDBJ whole genome shotgun (WGS) entry which is preliminary data.</text>
</comment>
<dbReference type="Proteomes" id="UP001152533">
    <property type="component" value="Unassembled WGS sequence"/>
</dbReference>
<organism evidence="1 2">
    <name type="scientific">Colletotrichum noveboracense</name>
    <dbReference type="NCBI Taxonomy" id="2664923"/>
    <lineage>
        <taxon>Eukaryota</taxon>
        <taxon>Fungi</taxon>
        <taxon>Dikarya</taxon>
        <taxon>Ascomycota</taxon>
        <taxon>Pezizomycotina</taxon>
        <taxon>Sordariomycetes</taxon>
        <taxon>Hypocreomycetidae</taxon>
        <taxon>Glomerellales</taxon>
        <taxon>Glomerellaceae</taxon>
        <taxon>Colletotrichum</taxon>
        <taxon>Colletotrichum gloeosporioides species complex</taxon>
    </lineage>
</organism>
<feature type="non-terminal residue" evidence="1">
    <location>
        <position position="1"/>
    </location>
</feature>
<dbReference type="AlphaFoldDB" id="A0A9W4W9D3"/>
<gene>
    <name evidence="1" type="ORF">CGXH109_LOCUS68300</name>
</gene>
<sequence>MAEVLGTVVGVVSLGVQVSSAISAYIEGVQCRKEEVESTIRYRRSFQLLLTQIGTLKDNLPTSSVPSTIALDGALKAAGAQILQLDSFMGKVLVQDSSSSSETPASHKFRDQKKKLFYPFRRDQLISLDKRLQAINIALQSAMQVMELEISMATQVSVRQIHEETSMANTMLLDIKTDFARSIEQNRSHDLAIQNDMDELKSTVEALVSSNSDTMLTIQRLISKPDVLRTVWSGTIDVKPNRPLFQKNTSSDGKVDDEAEDVYTSFYCNCDTRRRLNRKVWRSGPTLLVKEVVDKRPHVPGCPLSVCIDGQNKWTAGFSTGLFRGLVSVAVTITTSTILGAGGFSISPSFTYFSIRNTSPAREAIHVLGQAFNERKWSGRNSHSLMRRAIKTIQTSFSSRTSSPFDMDSNGRTLLHDVLMIQVNTNSEMPRNEILKFLAMAGVPRDRPDRRGVYPFQAAFGSMFFPETPTPETIQMLCPDDGLLSLDIQQRRRVYEGHPSEPIVRRNVPALKHALDGNMSLSELATLDAFGNTSPNHLLAWPEGFRLVLDRFGRGVFDASGDALTLDYALLWSGRICTSERSTLCQSDCSCTNGLRLIMNSDVECIAKATSGILWMVSVLQASKRAREMVIGRLKDARQELKEFALLRLAPEEIEKWDLRCSKVLDHHTGSVITALKRRGHVVPRTLATHPVPTEAEL</sequence>
<evidence type="ECO:0000313" key="1">
    <source>
        <dbReference type="EMBL" id="CAI0647712.1"/>
    </source>
</evidence>
<keyword evidence="2" id="KW-1185">Reference proteome</keyword>